<dbReference type="GO" id="GO:0006355">
    <property type="term" value="P:regulation of DNA-templated transcription"/>
    <property type="evidence" value="ECO:0007669"/>
    <property type="project" value="InterPro"/>
</dbReference>
<dbReference type="PANTHER" id="PTHR35391:SF7">
    <property type="entry name" value="C2H2-TYPE DOMAIN-CONTAINING PROTEIN"/>
    <property type="match status" value="1"/>
</dbReference>
<evidence type="ECO:0000256" key="3">
    <source>
        <dbReference type="PROSITE-ProRule" id="PRU00810"/>
    </source>
</evidence>
<dbReference type="HOGENOM" id="CLU_410486_0_0_1"/>
<feature type="region of interest" description="Disordered" evidence="4">
    <location>
        <begin position="167"/>
        <end position="199"/>
    </location>
</feature>
<dbReference type="Pfam" id="PF02671">
    <property type="entry name" value="PAH"/>
    <property type="match status" value="1"/>
</dbReference>
<proteinExistence type="predicted"/>
<dbReference type="SUPFAM" id="SSF47762">
    <property type="entry name" value="PAH2 domain"/>
    <property type="match status" value="2"/>
</dbReference>
<dbReference type="EMBL" id="KN847041">
    <property type="protein sequence ID" value="KIW31768.1"/>
    <property type="molecule type" value="Genomic_DNA"/>
</dbReference>
<gene>
    <name evidence="6" type="ORF">PV07_03365</name>
</gene>
<organism evidence="6 7">
    <name type="scientific">Cladophialophora immunda</name>
    <dbReference type="NCBI Taxonomy" id="569365"/>
    <lineage>
        <taxon>Eukaryota</taxon>
        <taxon>Fungi</taxon>
        <taxon>Dikarya</taxon>
        <taxon>Ascomycota</taxon>
        <taxon>Pezizomycotina</taxon>
        <taxon>Eurotiomycetes</taxon>
        <taxon>Chaetothyriomycetidae</taxon>
        <taxon>Chaetothyriales</taxon>
        <taxon>Herpotrichiellaceae</taxon>
        <taxon>Cladophialophora</taxon>
    </lineage>
</organism>
<reference evidence="6 7" key="1">
    <citation type="submission" date="2015-01" db="EMBL/GenBank/DDBJ databases">
        <title>The Genome Sequence of Cladophialophora immunda CBS83496.</title>
        <authorList>
            <consortium name="The Broad Institute Genomics Platform"/>
            <person name="Cuomo C."/>
            <person name="de Hoog S."/>
            <person name="Gorbushina A."/>
            <person name="Stielow B."/>
            <person name="Teixiera M."/>
            <person name="Abouelleil A."/>
            <person name="Chapman S.B."/>
            <person name="Priest M."/>
            <person name="Young S.K."/>
            <person name="Wortman J."/>
            <person name="Nusbaum C."/>
            <person name="Birren B."/>
        </authorList>
    </citation>
    <scope>NUCLEOTIDE SEQUENCE [LARGE SCALE GENOMIC DNA]</scope>
    <source>
        <strain evidence="6 7">CBS 83496</strain>
    </source>
</reference>
<dbReference type="PANTHER" id="PTHR35391">
    <property type="entry name" value="C2H2-TYPE DOMAIN-CONTAINING PROTEIN-RELATED"/>
    <property type="match status" value="1"/>
</dbReference>
<dbReference type="Gene3D" id="1.20.1160.11">
    <property type="entry name" value="Paired amphipathic helix"/>
    <property type="match status" value="2"/>
</dbReference>
<feature type="region of interest" description="Disordered" evidence="4">
    <location>
        <begin position="506"/>
        <end position="531"/>
    </location>
</feature>
<evidence type="ECO:0000313" key="7">
    <source>
        <dbReference type="Proteomes" id="UP000054466"/>
    </source>
</evidence>
<dbReference type="STRING" id="569365.A0A0D2CKQ4"/>
<feature type="domain" description="C2H2-type" evidence="5">
    <location>
        <begin position="423"/>
        <end position="444"/>
    </location>
</feature>
<sequence>MPRSRRSRRSSPPSDPPVRPSFDNTELVVDWVNARQDGEVSREVSSEIGIVSILYEACLRLLASISREYVAGQNATHQQKSRLIDSQAALCLFGDGLVDHGELETCLKTDDELRDDLVTLFCSLGSLLLRGVEDRSQNDFPPEKSREDLVSELKGALDKASTIICQSGVEQDGNDDPSSSSDGESESETGQGDARDGGKLIDEDALNSLDDYVTSLLDLRPLLDDVIHDALVRHPKPGTRNENIIFSVTEAARPYVLQVHDKFRNASPFLVEHLGEANWQRYVRVKSKMEAGGVVEDLPELPKSLFQPFSDFRDSGIGSSHAMSTASHTSFQSTDTDASKGRARVPKTPSEVNRGLAFTCFICGKRLSTIRNRIDWKMHVFADLSPYICTFQDCPTMLDTYPTRKLWAEHELTEHRSDMFFECHDCPGTFSVASDFTQHLAQEHQYSSLNHTQMLAVLSAAKKSTPHPVDTYQCPLCHRDGWDSRRSFITHVGKHLEEISLSALPRDVDSGSEADQDESRSSSSTCKDGPDIATKVVKRSHSNPELTTLNHALSYLDQVKAACRHQPEIYDQFLIIMGDIKSWKIDTLEAIRRVLELLSASPELIKNFDYFFPAGYKDFTDVEEPTFPLRDASNDVAEASTSAQPGPEQDFKETMAYVMKVKLHFKDQPEIYENFLSALKSHHVAAKSPDQVNAEIAQFFKDAPDLAEGMKRYVTYVPTIGAGQWFDDLPSTETIGRWNGSGDNGSASSGDVGEHKVMPAGLAFEPVNVPGESFQRTPQEE</sequence>
<feature type="region of interest" description="Disordered" evidence="4">
    <location>
        <begin position="320"/>
        <end position="348"/>
    </location>
</feature>
<dbReference type="SMART" id="SM00355">
    <property type="entry name" value="ZnF_C2H2"/>
    <property type="match status" value="3"/>
</dbReference>
<dbReference type="InterPro" id="IPR013087">
    <property type="entry name" value="Znf_C2H2_type"/>
</dbReference>
<evidence type="ECO:0000259" key="5">
    <source>
        <dbReference type="PROSITE" id="PS00028"/>
    </source>
</evidence>
<dbReference type="PROSITE" id="PS51477">
    <property type="entry name" value="PAH"/>
    <property type="match status" value="2"/>
</dbReference>
<keyword evidence="2 3" id="KW-0539">Nucleus</keyword>
<evidence type="ECO:0000256" key="1">
    <source>
        <dbReference type="ARBA" id="ARBA00004123"/>
    </source>
</evidence>
<evidence type="ECO:0000313" key="6">
    <source>
        <dbReference type="EMBL" id="KIW31768.1"/>
    </source>
</evidence>
<feature type="compositionally biased region" description="Low complexity" evidence="4">
    <location>
        <begin position="320"/>
        <end position="330"/>
    </location>
</feature>
<accession>A0A0D2CKQ4</accession>
<dbReference type="Pfam" id="PF26082">
    <property type="entry name" value="zf-C2H2_AcuF"/>
    <property type="match status" value="1"/>
</dbReference>
<keyword evidence="7" id="KW-1185">Reference proteome</keyword>
<dbReference type="InterPro" id="IPR058925">
    <property type="entry name" value="zf-C2H2_AcuF"/>
</dbReference>
<dbReference type="GeneID" id="27342559"/>
<comment type="subcellular location">
    <subcellularLocation>
        <location evidence="1 3">Nucleus</location>
    </subcellularLocation>
</comment>
<evidence type="ECO:0000256" key="2">
    <source>
        <dbReference type="ARBA" id="ARBA00023242"/>
    </source>
</evidence>
<dbReference type="InterPro" id="IPR036600">
    <property type="entry name" value="PAH_sf"/>
</dbReference>
<dbReference type="GO" id="GO:0005634">
    <property type="term" value="C:nucleus"/>
    <property type="evidence" value="ECO:0007669"/>
    <property type="project" value="UniProtKB-SubCell"/>
</dbReference>
<dbReference type="OrthoDB" id="4120942at2759"/>
<dbReference type="InterPro" id="IPR003822">
    <property type="entry name" value="PAH"/>
</dbReference>
<dbReference type="AlphaFoldDB" id="A0A0D2CKQ4"/>
<dbReference type="PROSITE" id="PS00028">
    <property type="entry name" value="ZINC_FINGER_C2H2_1"/>
    <property type="match status" value="1"/>
</dbReference>
<feature type="region of interest" description="Disordered" evidence="4">
    <location>
        <begin position="1"/>
        <end position="22"/>
    </location>
</feature>
<dbReference type="Proteomes" id="UP000054466">
    <property type="component" value="Unassembled WGS sequence"/>
</dbReference>
<evidence type="ECO:0000256" key="4">
    <source>
        <dbReference type="SAM" id="MobiDB-lite"/>
    </source>
</evidence>
<dbReference type="VEuPathDB" id="FungiDB:PV07_03365"/>
<dbReference type="RefSeq" id="XP_016251984.1">
    <property type="nucleotide sequence ID" value="XM_016390082.1"/>
</dbReference>
<protein>
    <recommendedName>
        <fullName evidence="5">C2H2-type domain-containing protein</fullName>
    </recommendedName>
</protein>
<name>A0A0D2CKQ4_9EURO</name>
<feature type="compositionally biased region" description="Low complexity" evidence="4">
    <location>
        <begin position="176"/>
        <end position="192"/>
    </location>
</feature>